<dbReference type="Pfam" id="PF01381">
    <property type="entry name" value="HTH_3"/>
    <property type="match status" value="1"/>
</dbReference>
<dbReference type="InterPro" id="IPR011990">
    <property type="entry name" value="TPR-like_helical_dom_sf"/>
</dbReference>
<name>A0ABP7Y1D8_9ACTN</name>
<dbReference type="RefSeq" id="WP_345017071.1">
    <property type="nucleotide sequence ID" value="NZ_BAABDO010000004.1"/>
</dbReference>
<dbReference type="CDD" id="cd00093">
    <property type="entry name" value="HTH_XRE"/>
    <property type="match status" value="1"/>
</dbReference>
<dbReference type="Gene3D" id="1.10.260.40">
    <property type="entry name" value="lambda repressor-like DNA-binding domains"/>
    <property type="match status" value="1"/>
</dbReference>
<dbReference type="InterPro" id="IPR010982">
    <property type="entry name" value="Lambda_DNA-bd_dom_sf"/>
</dbReference>
<sequence length="394" mass="42433">MHARSFPEALKLIMEENGWSQTELARVLGKPQPWISRVISGARDTGIGTATYLLGKAGWIMILMPQREAWMLRREFNGKAVKAAGGAVAGKAAGVLFIPSGRSSPYQDPEYVLGLAKRASTMRDELGGVPIAQRVWTQAKGISEALPGTGKGLRVAASEFMRQAAWTVYDAGRVDLAESLARKSLALARDAGDVEKQAAAHAILSDLYLVKGAPDHAAHHAEEGLALPEVPDSFRAPLKAYMGWALAQDNWAGTSKKRSQKFINEARSINGLSPLDSAWVSGVSGLVFHDVGDVSQALHSFDEAVRITESLPATQYQANDLANAAKVALATRNLDLAAQLMTALSYIVPLVTSAWIDQKVKSVLDAAAPWAQVPEIKEARARLRSVMPKQPPRT</sequence>
<protein>
    <recommendedName>
        <fullName evidence="1">HTH cro/C1-type domain-containing protein</fullName>
    </recommendedName>
</protein>
<organism evidence="2 3">
    <name type="scientific">Actinomadura keratinilytica</name>
    <dbReference type="NCBI Taxonomy" id="547461"/>
    <lineage>
        <taxon>Bacteria</taxon>
        <taxon>Bacillati</taxon>
        <taxon>Actinomycetota</taxon>
        <taxon>Actinomycetes</taxon>
        <taxon>Streptosporangiales</taxon>
        <taxon>Thermomonosporaceae</taxon>
        <taxon>Actinomadura</taxon>
    </lineage>
</organism>
<accession>A0ABP7Y1D8</accession>
<evidence type="ECO:0000313" key="2">
    <source>
        <dbReference type="EMBL" id="GAA4129290.1"/>
    </source>
</evidence>
<dbReference type="SUPFAM" id="SSF48452">
    <property type="entry name" value="TPR-like"/>
    <property type="match status" value="1"/>
</dbReference>
<dbReference type="PROSITE" id="PS50943">
    <property type="entry name" value="HTH_CROC1"/>
    <property type="match status" value="1"/>
</dbReference>
<evidence type="ECO:0000259" key="1">
    <source>
        <dbReference type="PROSITE" id="PS50943"/>
    </source>
</evidence>
<keyword evidence="3" id="KW-1185">Reference proteome</keyword>
<dbReference type="SUPFAM" id="SSF47413">
    <property type="entry name" value="lambda repressor-like DNA-binding domains"/>
    <property type="match status" value="1"/>
</dbReference>
<proteinExistence type="predicted"/>
<evidence type="ECO:0000313" key="3">
    <source>
        <dbReference type="Proteomes" id="UP001500266"/>
    </source>
</evidence>
<dbReference type="InterPro" id="IPR001387">
    <property type="entry name" value="Cro/C1-type_HTH"/>
</dbReference>
<comment type="caution">
    <text evidence="2">The sequence shown here is derived from an EMBL/GenBank/DDBJ whole genome shotgun (WGS) entry which is preliminary data.</text>
</comment>
<feature type="domain" description="HTH cro/C1-type" evidence="1">
    <location>
        <begin position="10"/>
        <end position="50"/>
    </location>
</feature>
<dbReference type="EMBL" id="BAABDO010000004">
    <property type="protein sequence ID" value="GAA4129290.1"/>
    <property type="molecule type" value="Genomic_DNA"/>
</dbReference>
<gene>
    <name evidence="2" type="ORF">GCM10022416_05750</name>
</gene>
<dbReference type="Proteomes" id="UP001500266">
    <property type="component" value="Unassembled WGS sequence"/>
</dbReference>
<reference evidence="3" key="1">
    <citation type="journal article" date="2019" name="Int. J. Syst. Evol. Microbiol.">
        <title>The Global Catalogue of Microorganisms (GCM) 10K type strain sequencing project: providing services to taxonomists for standard genome sequencing and annotation.</title>
        <authorList>
            <consortium name="The Broad Institute Genomics Platform"/>
            <consortium name="The Broad Institute Genome Sequencing Center for Infectious Disease"/>
            <person name="Wu L."/>
            <person name="Ma J."/>
        </authorList>
    </citation>
    <scope>NUCLEOTIDE SEQUENCE [LARGE SCALE GENOMIC DNA]</scope>
    <source>
        <strain evidence="3">JCM 17316</strain>
    </source>
</reference>
<dbReference type="Gene3D" id="1.25.40.10">
    <property type="entry name" value="Tetratricopeptide repeat domain"/>
    <property type="match status" value="1"/>
</dbReference>